<protein>
    <submittedName>
        <fullName evidence="2">Uncharacterized protein</fullName>
    </submittedName>
</protein>
<organism evidence="2">
    <name type="scientific">Pyrodinium bahamense</name>
    <dbReference type="NCBI Taxonomy" id="73915"/>
    <lineage>
        <taxon>Eukaryota</taxon>
        <taxon>Sar</taxon>
        <taxon>Alveolata</taxon>
        <taxon>Dinophyceae</taxon>
        <taxon>Gonyaulacales</taxon>
        <taxon>Pyrocystaceae</taxon>
        <taxon>Pyrodinium</taxon>
    </lineage>
</organism>
<reference evidence="2" key="1">
    <citation type="submission" date="2021-01" db="EMBL/GenBank/DDBJ databases">
        <authorList>
            <person name="Corre E."/>
            <person name="Pelletier E."/>
            <person name="Niang G."/>
            <person name="Scheremetjew M."/>
            <person name="Finn R."/>
            <person name="Kale V."/>
            <person name="Holt S."/>
            <person name="Cochrane G."/>
            <person name="Meng A."/>
            <person name="Brown T."/>
            <person name="Cohen L."/>
        </authorList>
    </citation>
    <scope>NUCLEOTIDE SEQUENCE</scope>
    <source>
        <strain evidence="2">Pbaha01</strain>
    </source>
</reference>
<sequence>MSAPGPCLQVPEGHPQTFSVTTDSASASGEEENESQEPSPEPHLQLPDGRSRKLHAHDGDEAGVDLNPEYDPDGYKTDWTKAGSWGGFCTEPSSDVSMEDAER</sequence>
<name>A0A7S0FF41_9DINO</name>
<gene>
    <name evidence="2" type="ORF">PBAH0796_LOCUS11569</name>
</gene>
<evidence type="ECO:0000256" key="1">
    <source>
        <dbReference type="SAM" id="MobiDB-lite"/>
    </source>
</evidence>
<feature type="region of interest" description="Disordered" evidence="1">
    <location>
        <begin position="1"/>
        <end position="103"/>
    </location>
</feature>
<accession>A0A7S0FF41</accession>
<proteinExistence type="predicted"/>
<dbReference type="AlphaFoldDB" id="A0A7S0FF41"/>
<evidence type="ECO:0000313" key="2">
    <source>
        <dbReference type="EMBL" id="CAD8356202.1"/>
    </source>
</evidence>
<dbReference type="EMBL" id="HBEG01019074">
    <property type="protein sequence ID" value="CAD8356202.1"/>
    <property type="molecule type" value="Transcribed_RNA"/>
</dbReference>